<name>A0ABR8LHV9_9ALTE</name>
<dbReference type="Pfam" id="PF01476">
    <property type="entry name" value="LysM"/>
    <property type="match status" value="1"/>
</dbReference>
<feature type="chain" id="PRO_5047013330" evidence="1">
    <location>
        <begin position="32"/>
        <end position="362"/>
    </location>
</feature>
<dbReference type="CDD" id="cd00118">
    <property type="entry name" value="LysM"/>
    <property type="match status" value="1"/>
</dbReference>
<keyword evidence="4" id="KW-1185">Reference proteome</keyword>
<dbReference type="Proteomes" id="UP000624419">
    <property type="component" value="Unassembled WGS sequence"/>
</dbReference>
<dbReference type="InterPro" id="IPR018392">
    <property type="entry name" value="LysM"/>
</dbReference>
<comment type="caution">
    <text evidence="3">The sequence shown here is derived from an EMBL/GenBank/DDBJ whole genome shotgun (WGS) entry which is preliminary data.</text>
</comment>
<proteinExistence type="predicted"/>
<keyword evidence="1" id="KW-0732">Signal</keyword>
<feature type="domain" description="LysM" evidence="2">
    <location>
        <begin position="41"/>
        <end position="89"/>
    </location>
</feature>
<dbReference type="SMART" id="SM00257">
    <property type="entry name" value="LysM"/>
    <property type="match status" value="1"/>
</dbReference>
<dbReference type="EMBL" id="JABBXD010000003">
    <property type="protein sequence ID" value="MBD3585835.1"/>
    <property type="molecule type" value="Genomic_DNA"/>
</dbReference>
<organism evidence="3 4">
    <name type="scientific">Salinimonas profundi</name>
    <dbReference type="NCBI Taxonomy" id="2729140"/>
    <lineage>
        <taxon>Bacteria</taxon>
        <taxon>Pseudomonadati</taxon>
        <taxon>Pseudomonadota</taxon>
        <taxon>Gammaproteobacteria</taxon>
        <taxon>Alteromonadales</taxon>
        <taxon>Alteromonadaceae</taxon>
        <taxon>Alteromonas/Salinimonas group</taxon>
        <taxon>Salinimonas</taxon>
    </lineage>
</organism>
<sequence length="362" mass="40644">MTGRPQNVKGKRAWRHWLVALVLLPLSVVQAAVTLKDDAPKTYTVKKDDTLWDIANLFLDKPWLWPQLWRTNTQIVNPHLIYPGDVLRIRMVDGQPVLEVAREKKRLTLTPSTQKQTKPAPINTLPWSAIAPYVNQNEIIAKDKYEILPHLLGNQRGGIRFTSDDLVLSRSYGRPEDQYRVVRKQSTIEDMDGNVLGIQIHHIANAKMVESNIPSQWLVKVDNSNLEARRGDRLFSGKTPEPQDMILQPATSHRAHVVGNLHQHELLGKNDVVVVDLGQEEIQPGTVMGIYAQGPDIIDGDEPRYASESNAVKSTFNDGSTVIQPALKVGELVIFKTFEKASYGIITRAREMVKNGDIVANP</sequence>
<evidence type="ECO:0000313" key="3">
    <source>
        <dbReference type="EMBL" id="MBD3585835.1"/>
    </source>
</evidence>
<dbReference type="PANTHER" id="PTHR34700">
    <property type="entry name" value="POTASSIUM BINDING PROTEIN KBP"/>
    <property type="match status" value="1"/>
</dbReference>
<reference evidence="3 4" key="1">
    <citation type="submission" date="2020-04" db="EMBL/GenBank/DDBJ databases">
        <title>Salinimonas sp. HHU 13199.</title>
        <authorList>
            <person name="Cui X."/>
            <person name="Zhang D."/>
        </authorList>
    </citation>
    <scope>NUCLEOTIDE SEQUENCE [LARGE SCALE GENOMIC DNA]</scope>
    <source>
        <strain evidence="3 4">HHU 13199</strain>
    </source>
</reference>
<dbReference type="PANTHER" id="PTHR34700:SF8">
    <property type="entry name" value="POTASSIUM BINDING PROTEIN KBP"/>
    <property type="match status" value="1"/>
</dbReference>
<gene>
    <name evidence="3" type="ORF">HHX48_08820</name>
</gene>
<dbReference type="PROSITE" id="PS51782">
    <property type="entry name" value="LYSM"/>
    <property type="match status" value="1"/>
</dbReference>
<dbReference type="Gene3D" id="3.10.350.10">
    <property type="entry name" value="LysM domain"/>
    <property type="match status" value="1"/>
</dbReference>
<evidence type="ECO:0000256" key="1">
    <source>
        <dbReference type="SAM" id="SignalP"/>
    </source>
</evidence>
<dbReference type="InterPro" id="IPR052196">
    <property type="entry name" value="Bact_Kbp"/>
</dbReference>
<dbReference type="InterPro" id="IPR036779">
    <property type="entry name" value="LysM_dom_sf"/>
</dbReference>
<evidence type="ECO:0000313" key="4">
    <source>
        <dbReference type="Proteomes" id="UP000624419"/>
    </source>
</evidence>
<accession>A0ABR8LHV9</accession>
<evidence type="ECO:0000259" key="2">
    <source>
        <dbReference type="PROSITE" id="PS51782"/>
    </source>
</evidence>
<protein>
    <submittedName>
        <fullName evidence="3">LysM peptidoglycan-binding domain-containing protein</fullName>
    </submittedName>
</protein>
<dbReference type="SUPFAM" id="SSF54106">
    <property type="entry name" value="LysM domain"/>
    <property type="match status" value="1"/>
</dbReference>
<dbReference type="RefSeq" id="WP_191024231.1">
    <property type="nucleotide sequence ID" value="NZ_JABBXD010000003.1"/>
</dbReference>
<feature type="signal peptide" evidence="1">
    <location>
        <begin position="1"/>
        <end position="31"/>
    </location>
</feature>